<dbReference type="CDD" id="cd09917">
    <property type="entry name" value="F-box_SF"/>
    <property type="match status" value="1"/>
</dbReference>
<evidence type="ECO:0000313" key="4">
    <source>
        <dbReference type="Proteomes" id="UP000747399"/>
    </source>
</evidence>
<dbReference type="Gene3D" id="1.20.1280.50">
    <property type="match status" value="1"/>
</dbReference>
<dbReference type="GO" id="GO:0005737">
    <property type="term" value="C:cytoplasm"/>
    <property type="evidence" value="ECO:0007669"/>
    <property type="project" value="TreeGrafter"/>
</dbReference>
<dbReference type="SMART" id="SM00256">
    <property type="entry name" value="FBOX"/>
    <property type="match status" value="1"/>
</dbReference>
<feature type="compositionally biased region" description="Low complexity" evidence="1">
    <location>
        <begin position="337"/>
        <end position="351"/>
    </location>
</feature>
<evidence type="ECO:0000313" key="3">
    <source>
        <dbReference type="EMBL" id="GIL62646.1"/>
    </source>
</evidence>
<proteinExistence type="predicted"/>
<dbReference type="AlphaFoldDB" id="A0A8J4BP98"/>
<feature type="compositionally biased region" description="Low complexity" evidence="1">
    <location>
        <begin position="264"/>
        <end position="280"/>
    </location>
</feature>
<evidence type="ECO:0000256" key="1">
    <source>
        <dbReference type="SAM" id="MobiDB-lite"/>
    </source>
</evidence>
<feature type="region of interest" description="Disordered" evidence="1">
    <location>
        <begin position="225"/>
        <end position="306"/>
    </location>
</feature>
<dbReference type="GO" id="GO:0031146">
    <property type="term" value="P:SCF-dependent proteasomal ubiquitin-dependent protein catabolic process"/>
    <property type="evidence" value="ECO:0007669"/>
    <property type="project" value="TreeGrafter"/>
</dbReference>
<organism evidence="3 4">
    <name type="scientific">Volvox africanus</name>
    <dbReference type="NCBI Taxonomy" id="51714"/>
    <lineage>
        <taxon>Eukaryota</taxon>
        <taxon>Viridiplantae</taxon>
        <taxon>Chlorophyta</taxon>
        <taxon>core chlorophytes</taxon>
        <taxon>Chlorophyceae</taxon>
        <taxon>CS clade</taxon>
        <taxon>Chlamydomonadales</taxon>
        <taxon>Volvocaceae</taxon>
        <taxon>Volvox</taxon>
    </lineage>
</organism>
<dbReference type="PANTHER" id="PTHR12874:SF9">
    <property type="entry name" value="F-BOX ONLY PROTEIN 48"/>
    <property type="match status" value="1"/>
</dbReference>
<dbReference type="PROSITE" id="PS50181">
    <property type="entry name" value="FBOX"/>
    <property type="match status" value="1"/>
</dbReference>
<feature type="region of interest" description="Disordered" evidence="1">
    <location>
        <begin position="173"/>
        <end position="197"/>
    </location>
</feature>
<dbReference type="Proteomes" id="UP000747399">
    <property type="component" value="Unassembled WGS sequence"/>
</dbReference>
<accession>A0A8J4BP98</accession>
<feature type="region of interest" description="Disordered" evidence="1">
    <location>
        <begin position="337"/>
        <end position="358"/>
    </location>
</feature>
<sequence>MESCGKAHGKQPPNHNILQLPMDVLQHVCHYLHARDVVSLSRACKLWRDVASSPKVWASLIQRSFLLEELPHDLEFLQSRHMPHIRGQFWQLTRQRPAFLSDAPRTSEILEHTGSRFRKVLHLDGRRDFNFTTVFRDIPPGRYQVVWRLMLQPGYVRGYCNFRAVFSRPADHTTATTATGHDQRKTRPTLKSSRPRSAVAAAAAAMAAAATATAANLRLLCRRKPERENEEEMEPKLEDDGVQTASRGATEERKTNGAGRRNPSTGSGTRAAAATTTTTRVLSGGPEGRVLESPSSLSSSSEAVQQVDVDPPELLHVPRGLDQQVAPEQWTAFSPLQPQQQPLPQHSLEPLTPGAAPSRIQHSEIEPEVPMLLLQQPAPAGPTPQRLPATPETPPGPPLQSVAQGMAVAISGAPADPQQVLLHRAMNQLATAAAKRDAALAGVGGGDGPRYVPRWLAPLWGSCTSSWRQLNPAGPLGYGTWHNLHMGSLTVRRQADAHLHGVMVQLWPINAAQQEAAFPPGATCWRGVLVDYVELVPVRRGKLLSGLVAAAGCLQRGKSPVIPEDSEQSVMVVVPKL</sequence>
<comment type="caution">
    <text evidence="3">The sequence shown here is derived from an EMBL/GenBank/DDBJ whole genome shotgun (WGS) entry which is preliminary data.</text>
</comment>
<dbReference type="EMBL" id="BNCO01000052">
    <property type="protein sequence ID" value="GIL62646.1"/>
    <property type="molecule type" value="Genomic_DNA"/>
</dbReference>
<gene>
    <name evidence="3" type="ORF">Vafri_16832</name>
</gene>
<dbReference type="Pfam" id="PF12937">
    <property type="entry name" value="F-box-like"/>
    <property type="match status" value="1"/>
</dbReference>
<feature type="domain" description="F-box" evidence="2">
    <location>
        <begin position="14"/>
        <end position="60"/>
    </location>
</feature>
<dbReference type="InterPro" id="IPR036047">
    <property type="entry name" value="F-box-like_dom_sf"/>
</dbReference>
<dbReference type="GO" id="GO:0019005">
    <property type="term" value="C:SCF ubiquitin ligase complex"/>
    <property type="evidence" value="ECO:0007669"/>
    <property type="project" value="TreeGrafter"/>
</dbReference>
<dbReference type="InterPro" id="IPR001810">
    <property type="entry name" value="F-box_dom"/>
</dbReference>
<dbReference type="PANTHER" id="PTHR12874">
    <property type="entry name" value="F-BOX ONLY PROTEIN 48-RELATED"/>
    <property type="match status" value="1"/>
</dbReference>
<keyword evidence="4" id="KW-1185">Reference proteome</keyword>
<name>A0A8J4BP98_9CHLO</name>
<feature type="compositionally biased region" description="Low complexity" evidence="1">
    <location>
        <begin position="291"/>
        <end position="302"/>
    </location>
</feature>
<protein>
    <recommendedName>
        <fullName evidence="2">F-box domain-containing protein</fullName>
    </recommendedName>
</protein>
<reference evidence="3" key="1">
    <citation type="journal article" date="2021" name="Proc. Natl. Acad. Sci. U.S.A.">
        <title>Three genomes in the algal genus Volvox reveal the fate of a haploid sex-determining region after a transition to homothallism.</title>
        <authorList>
            <person name="Yamamoto K."/>
            <person name="Hamaji T."/>
            <person name="Kawai-Toyooka H."/>
            <person name="Matsuzaki R."/>
            <person name="Takahashi F."/>
            <person name="Nishimura Y."/>
            <person name="Kawachi M."/>
            <person name="Noguchi H."/>
            <person name="Minakuchi Y."/>
            <person name="Umen J.G."/>
            <person name="Toyoda A."/>
            <person name="Nozaki H."/>
        </authorList>
    </citation>
    <scope>NUCLEOTIDE SEQUENCE</scope>
    <source>
        <strain evidence="3">NIES-3780</strain>
    </source>
</reference>
<dbReference type="SUPFAM" id="SSF81383">
    <property type="entry name" value="F-box domain"/>
    <property type="match status" value="1"/>
</dbReference>
<feature type="region of interest" description="Disordered" evidence="1">
    <location>
        <begin position="375"/>
        <end position="401"/>
    </location>
</feature>
<evidence type="ECO:0000259" key="2">
    <source>
        <dbReference type="PROSITE" id="PS50181"/>
    </source>
</evidence>